<sequence length="124" mass="14361">MKSITIVAWRSKYKLQYLNLSSCNAYEPGAQILTKSRQDNTRDRLTIKRGLHCLSYHSNRIGCTTPKVPMLHSIWSLRASSYKIGSTSTSCKDKLGRRLQRTSRISLDAWRKAYSKLLQQRRII</sequence>
<protein>
    <submittedName>
        <fullName evidence="1">Uncharacterized protein</fullName>
    </submittedName>
</protein>
<gene>
    <name evidence="1" type="ORF">L1987_07028</name>
</gene>
<name>A0ACB9JZR8_9ASTR</name>
<evidence type="ECO:0000313" key="1">
    <source>
        <dbReference type="EMBL" id="KAI3825538.1"/>
    </source>
</evidence>
<proteinExistence type="predicted"/>
<keyword evidence="2" id="KW-1185">Reference proteome</keyword>
<dbReference type="Proteomes" id="UP001056120">
    <property type="component" value="Linkage Group LG02"/>
</dbReference>
<organism evidence="1 2">
    <name type="scientific">Smallanthus sonchifolius</name>
    <dbReference type="NCBI Taxonomy" id="185202"/>
    <lineage>
        <taxon>Eukaryota</taxon>
        <taxon>Viridiplantae</taxon>
        <taxon>Streptophyta</taxon>
        <taxon>Embryophyta</taxon>
        <taxon>Tracheophyta</taxon>
        <taxon>Spermatophyta</taxon>
        <taxon>Magnoliopsida</taxon>
        <taxon>eudicotyledons</taxon>
        <taxon>Gunneridae</taxon>
        <taxon>Pentapetalae</taxon>
        <taxon>asterids</taxon>
        <taxon>campanulids</taxon>
        <taxon>Asterales</taxon>
        <taxon>Asteraceae</taxon>
        <taxon>Asteroideae</taxon>
        <taxon>Heliantheae alliance</taxon>
        <taxon>Millerieae</taxon>
        <taxon>Smallanthus</taxon>
    </lineage>
</organism>
<reference evidence="1 2" key="2">
    <citation type="journal article" date="2022" name="Mol. Ecol. Resour.">
        <title>The genomes of chicory, endive, great burdock and yacon provide insights into Asteraceae paleo-polyploidization history and plant inulin production.</title>
        <authorList>
            <person name="Fan W."/>
            <person name="Wang S."/>
            <person name="Wang H."/>
            <person name="Wang A."/>
            <person name="Jiang F."/>
            <person name="Liu H."/>
            <person name="Zhao H."/>
            <person name="Xu D."/>
            <person name="Zhang Y."/>
        </authorList>
    </citation>
    <scope>NUCLEOTIDE SEQUENCE [LARGE SCALE GENOMIC DNA]</scope>
    <source>
        <strain evidence="2">cv. Yunnan</strain>
        <tissue evidence="1">Leaves</tissue>
    </source>
</reference>
<reference evidence="2" key="1">
    <citation type="journal article" date="2022" name="Mol. Ecol. Resour.">
        <title>The genomes of chicory, endive, great burdock and yacon provide insights into Asteraceae palaeo-polyploidization history and plant inulin production.</title>
        <authorList>
            <person name="Fan W."/>
            <person name="Wang S."/>
            <person name="Wang H."/>
            <person name="Wang A."/>
            <person name="Jiang F."/>
            <person name="Liu H."/>
            <person name="Zhao H."/>
            <person name="Xu D."/>
            <person name="Zhang Y."/>
        </authorList>
    </citation>
    <scope>NUCLEOTIDE SEQUENCE [LARGE SCALE GENOMIC DNA]</scope>
    <source>
        <strain evidence="2">cv. Yunnan</strain>
    </source>
</reference>
<comment type="caution">
    <text evidence="1">The sequence shown here is derived from an EMBL/GenBank/DDBJ whole genome shotgun (WGS) entry which is preliminary data.</text>
</comment>
<accession>A0ACB9JZR8</accession>
<evidence type="ECO:0000313" key="2">
    <source>
        <dbReference type="Proteomes" id="UP001056120"/>
    </source>
</evidence>
<dbReference type="EMBL" id="CM042019">
    <property type="protein sequence ID" value="KAI3825538.1"/>
    <property type="molecule type" value="Genomic_DNA"/>
</dbReference>